<reference evidence="2 3" key="1">
    <citation type="journal article" date="2014" name="Nat. Commun.">
        <title>Klebsormidium flaccidum genome reveals primary factors for plant terrestrial adaptation.</title>
        <authorList>
            <person name="Hori K."/>
            <person name="Maruyama F."/>
            <person name="Fujisawa T."/>
            <person name="Togashi T."/>
            <person name="Yamamoto N."/>
            <person name="Seo M."/>
            <person name="Sato S."/>
            <person name="Yamada T."/>
            <person name="Mori H."/>
            <person name="Tajima N."/>
            <person name="Moriyama T."/>
            <person name="Ikeuchi M."/>
            <person name="Watanabe M."/>
            <person name="Wada H."/>
            <person name="Kobayashi K."/>
            <person name="Saito M."/>
            <person name="Masuda T."/>
            <person name="Sasaki-Sekimoto Y."/>
            <person name="Mashiguchi K."/>
            <person name="Awai K."/>
            <person name="Shimojima M."/>
            <person name="Masuda S."/>
            <person name="Iwai M."/>
            <person name="Nobusawa T."/>
            <person name="Narise T."/>
            <person name="Kondo S."/>
            <person name="Saito H."/>
            <person name="Sato R."/>
            <person name="Murakawa M."/>
            <person name="Ihara Y."/>
            <person name="Oshima-Yamada Y."/>
            <person name="Ohtaka K."/>
            <person name="Satoh M."/>
            <person name="Sonobe K."/>
            <person name="Ishii M."/>
            <person name="Ohtani R."/>
            <person name="Kanamori-Sato M."/>
            <person name="Honoki R."/>
            <person name="Miyazaki D."/>
            <person name="Mochizuki H."/>
            <person name="Umetsu J."/>
            <person name="Higashi K."/>
            <person name="Shibata D."/>
            <person name="Kamiya Y."/>
            <person name="Sato N."/>
            <person name="Nakamura Y."/>
            <person name="Tabata S."/>
            <person name="Ida S."/>
            <person name="Kurokawa K."/>
            <person name="Ohta H."/>
        </authorList>
    </citation>
    <scope>NUCLEOTIDE SEQUENCE [LARGE SCALE GENOMIC DNA]</scope>
    <source>
        <strain evidence="2 3">NIES-2285</strain>
    </source>
</reference>
<dbReference type="OrthoDB" id="566705at2759"/>
<dbReference type="InterPro" id="IPR045388">
    <property type="entry name" value="HHL1-like"/>
</dbReference>
<dbReference type="OMA" id="PCRESAK"/>
<evidence type="ECO:0000313" key="2">
    <source>
        <dbReference type="EMBL" id="GAQ86114.1"/>
    </source>
</evidence>
<proteinExistence type="predicted"/>
<feature type="region of interest" description="Disordered" evidence="1">
    <location>
        <begin position="79"/>
        <end position="99"/>
    </location>
</feature>
<keyword evidence="3" id="KW-1185">Reference proteome</keyword>
<dbReference type="STRING" id="105231.A0A1Y1I586"/>
<sequence length="240" mass="25161">MASTCAAPVTGHVLAAASFAGAQQSHVAARPGLVSSSFVGRPALRVQSPLHTAFGPPSSPDAACPCVGQLQVRAAKRSRFNNGGRGPGGTAQQGPPPIDFGADDNPKFILFVRATGGAIPEWFPLSIIDGGTQAQGMLSQMKSDFGKKIFQNTLTRNIAGAIYKGDPKEVIKAAVRQYPILKEAKGYEFAYKVADKDKPRESMMGVGVTRIPPKEELTNVVDKIKGLFSKSSGTASSTSS</sequence>
<gene>
    <name evidence="2" type="ORF">KFL_002710090</name>
</gene>
<dbReference type="PANTHER" id="PTHR48191:SF2">
    <property type="entry name" value="PROTEIN HHL1, CHLOROPLASTIC"/>
    <property type="match status" value="1"/>
</dbReference>
<dbReference type="AlphaFoldDB" id="A0A1Y1I586"/>
<evidence type="ECO:0000313" key="3">
    <source>
        <dbReference type="Proteomes" id="UP000054558"/>
    </source>
</evidence>
<dbReference type="Pfam" id="PF20133">
    <property type="entry name" value="HHL1-like"/>
    <property type="match status" value="1"/>
</dbReference>
<name>A0A1Y1I586_KLENI</name>
<evidence type="ECO:0000256" key="1">
    <source>
        <dbReference type="SAM" id="MobiDB-lite"/>
    </source>
</evidence>
<organism evidence="2 3">
    <name type="scientific">Klebsormidium nitens</name>
    <name type="common">Green alga</name>
    <name type="synonym">Ulothrix nitens</name>
    <dbReference type="NCBI Taxonomy" id="105231"/>
    <lineage>
        <taxon>Eukaryota</taxon>
        <taxon>Viridiplantae</taxon>
        <taxon>Streptophyta</taxon>
        <taxon>Klebsormidiophyceae</taxon>
        <taxon>Klebsormidiales</taxon>
        <taxon>Klebsormidiaceae</taxon>
        <taxon>Klebsormidium</taxon>
    </lineage>
</organism>
<accession>A0A1Y1I586</accession>
<dbReference type="PANTHER" id="PTHR48191">
    <property type="entry name" value="PROTEIN HHL1 CHLOROPLASTIC"/>
    <property type="match status" value="1"/>
</dbReference>
<dbReference type="EMBL" id="DF237220">
    <property type="protein sequence ID" value="GAQ86114.1"/>
    <property type="molecule type" value="Genomic_DNA"/>
</dbReference>
<protein>
    <submittedName>
        <fullName evidence="2">Uncharacterized protein</fullName>
    </submittedName>
</protein>
<dbReference type="Proteomes" id="UP000054558">
    <property type="component" value="Unassembled WGS sequence"/>
</dbReference>